<dbReference type="PANTHER" id="PTHR43028">
    <property type="entry name" value="3'(2'),5'-BISPHOSPHATE NUCLEOTIDASE 1"/>
    <property type="match status" value="1"/>
</dbReference>
<sequence>MTSCTPQEAPSSSSSKVNLLQLATTCIYSTLLASQPIQQFKTNSRTKHDGSLVTDADGAAQAIIYSQIKKYNVKIVGEESELEMQRESYQEYQDLQLLQHVEQIMNLHSSMEIEDSEKVAVIVDPLDGTSAYAKGNYEAVTILVAIIVENIPVFGVICKPFRVGTDIPSFDHSGCSVIYGGTLLNGAFVMTGLEEYNDDDDKSQPQEQNQHQEHYYPLGRMELIRSKLHKQEQLLLEEHEETTSQQQQQQHSDSSSIENYKAYRRQMKRPSPTCIAEGVSSSSDGHTSASSLLSTDTSITIMPLTQNNHQRMDSSSSIPSPPITTVNSPPLSEQKSLNDSLTSSILNTPTISENSEIIYDDPPLLRAIISKSKGGGVVQQCIDSLASKQLIHSDPLYITGAGYKTMKLVLGEQNEGLWFFPKPGTSLWDVAAADALLRVMGGRITDGFGKNLDYSKGRLEADNKDGIIACCDEKLHQICLELYEKESWGDE</sequence>
<dbReference type="GO" id="GO:0008441">
    <property type="term" value="F:3'(2'),5'-bisphosphate nucleotidase activity"/>
    <property type="evidence" value="ECO:0007669"/>
    <property type="project" value="UniProtKB-EC"/>
</dbReference>
<evidence type="ECO:0000256" key="3">
    <source>
        <dbReference type="ARBA" id="ARBA00040342"/>
    </source>
</evidence>
<dbReference type="GO" id="GO:0046872">
    <property type="term" value="F:metal ion binding"/>
    <property type="evidence" value="ECO:0007669"/>
    <property type="project" value="UniProtKB-KW"/>
</dbReference>
<evidence type="ECO:0000256" key="2">
    <source>
        <dbReference type="ARBA" id="ARBA00012633"/>
    </source>
</evidence>
<feature type="region of interest" description="Disordered" evidence="7">
    <location>
        <begin position="308"/>
        <end position="336"/>
    </location>
</feature>
<keyword evidence="9" id="KW-1185">Reference proteome</keyword>
<feature type="region of interest" description="Disordered" evidence="7">
    <location>
        <begin position="268"/>
        <end position="291"/>
    </location>
</feature>
<feature type="binding site" evidence="6">
    <location>
        <position position="127"/>
    </location>
    <ligand>
        <name>Mg(2+)</name>
        <dbReference type="ChEBI" id="CHEBI:18420"/>
        <label>1</label>
        <note>catalytic</note>
    </ligand>
</feature>
<feature type="compositionally biased region" description="Low complexity" evidence="7">
    <location>
        <begin position="280"/>
        <end position="291"/>
    </location>
</feature>
<evidence type="ECO:0000256" key="5">
    <source>
        <dbReference type="ARBA" id="ARBA00044554"/>
    </source>
</evidence>
<organism evidence="8 9">
    <name type="scientific">Chaetoceros tenuissimus</name>
    <dbReference type="NCBI Taxonomy" id="426638"/>
    <lineage>
        <taxon>Eukaryota</taxon>
        <taxon>Sar</taxon>
        <taxon>Stramenopiles</taxon>
        <taxon>Ochrophyta</taxon>
        <taxon>Bacillariophyta</taxon>
        <taxon>Coscinodiscophyceae</taxon>
        <taxon>Chaetocerotophycidae</taxon>
        <taxon>Chaetocerotales</taxon>
        <taxon>Chaetocerotaceae</taxon>
        <taxon>Chaetoceros</taxon>
    </lineage>
</organism>
<dbReference type="Pfam" id="PF00459">
    <property type="entry name" value="Inositol_P"/>
    <property type="match status" value="2"/>
</dbReference>
<dbReference type="InterPro" id="IPR000760">
    <property type="entry name" value="Inositol_monophosphatase-like"/>
</dbReference>
<evidence type="ECO:0000256" key="7">
    <source>
        <dbReference type="SAM" id="MobiDB-lite"/>
    </source>
</evidence>
<comment type="similarity">
    <text evidence="1">Belongs to the inositol monophosphatase superfamily.</text>
</comment>
<evidence type="ECO:0000256" key="6">
    <source>
        <dbReference type="PIRSR" id="PIRSR600760-2"/>
    </source>
</evidence>
<dbReference type="PANTHER" id="PTHR43028:SF5">
    <property type="entry name" value="3'(2'),5'-BISPHOSPHATE NUCLEOTIDASE 1"/>
    <property type="match status" value="1"/>
</dbReference>
<dbReference type="PROSITE" id="PS00630">
    <property type="entry name" value="IMP_2"/>
    <property type="match status" value="1"/>
</dbReference>
<evidence type="ECO:0000313" key="9">
    <source>
        <dbReference type="Proteomes" id="UP001054902"/>
    </source>
</evidence>
<comment type="cofactor">
    <cofactor evidence="6">
        <name>Mg(2+)</name>
        <dbReference type="ChEBI" id="CHEBI:18420"/>
    </cofactor>
</comment>
<reference evidence="8 9" key="1">
    <citation type="journal article" date="2021" name="Sci. Rep.">
        <title>The genome of the diatom Chaetoceros tenuissimus carries an ancient integrated fragment of an extant virus.</title>
        <authorList>
            <person name="Hongo Y."/>
            <person name="Kimura K."/>
            <person name="Takaki Y."/>
            <person name="Yoshida Y."/>
            <person name="Baba S."/>
            <person name="Kobayashi G."/>
            <person name="Nagasaki K."/>
            <person name="Hano T."/>
            <person name="Tomaru Y."/>
        </authorList>
    </citation>
    <scope>NUCLEOTIDE SEQUENCE [LARGE SCALE GENOMIC DNA]</scope>
    <source>
        <strain evidence="8 9">NIES-3715</strain>
    </source>
</reference>
<dbReference type="Proteomes" id="UP001054902">
    <property type="component" value="Unassembled WGS sequence"/>
</dbReference>
<evidence type="ECO:0000313" key="8">
    <source>
        <dbReference type="EMBL" id="GFH57859.1"/>
    </source>
</evidence>
<dbReference type="InterPro" id="IPR020550">
    <property type="entry name" value="Inositol_monophosphatase_CS"/>
</dbReference>
<comment type="caution">
    <text evidence="8">The sequence shown here is derived from an EMBL/GenBank/DDBJ whole genome shotgun (WGS) entry which is preliminary data.</text>
</comment>
<feature type="compositionally biased region" description="Low complexity" evidence="7">
    <location>
        <begin position="314"/>
        <end position="330"/>
    </location>
</feature>
<dbReference type="InterPro" id="IPR050725">
    <property type="entry name" value="CysQ/Inositol_MonoPase"/>
</dbReference>
<dbReference type="Gene3D" id="3.40.190.80">
    <property type="match status" value="1"/>
</dbReference>
<gene>
    <name evidence="8" type="ORF">CTEN210_14335</name>
</gene>
<keyword evidence="6" id="KW-0460">Magnesium</keyword>
<dbReference type="GO" id="GO:0046854">
    <property type="term" value="P:phosphatidylinositol phosphate biosynthetic process"/>
    <property type="evidence" value="ECO:0007669"/>
    <property type="project" value="InterPro"/>
</dbReference>
<feature type="binding site" evidence="6">
    <location>
        <position position="124"/>
    </location>
    <ligand>
        <name>Mg(2+)</name>
        <dbReference type="ChEBI" id="CHEBI:18420"/>
        <label>1</label>
        <note>catalytic</note>
    </ligand>
</feature>
<name>A0AAD3HC91_9STRA</name>
<evidence type="ECO:0000256" key="4">
    <source>
        <dbReference type="ARBA" id="ARBA00041815"/>
    </source>
</evidence>
<dbReference type="AlphaFoldDB" id="A0AAD3HC91"/>
<feature type="binding site" evidence="6">
    <location>
        <position position="78"/>
    </location>
    <ligand>
        <name>Mg(2+)</name>
        <dbReference type="ChEBI" id="CHEBI:18420"/>
        <label>1</label>
        <note>catalytic</note>
    </ligand>
</feature>
<feature type="binding site" evidence="6">
    <location>
        <position position="126"/>
    </location>
    <ligand>
        <name>Mg(2+)</name>
        <dbReference type="ChEBI" id="CHEBI:18420"/>
        <label>1</label>
        <note>catalytic</note>
    </ligand>
</feature>
<dbReference type="EC" id="3.1.3.7" evidence="2"/>
<dbReference type="EMBL" id="BLLK01000058">
    <property type="protein sequence ID" value="GFH57859.1"/>
    <property type="molecule type" value="Genomic_DNA"/>
</dbReference>
<protein>
    <recommendedName>
        <fullName evidence="3">3'(2'),5'-bisphosphate nucleotidase 1</fullName>
        <ecNumber evidence="2">3.1.3.7</ecNumber>
    </recommendedName>
    <alternativeName>
        <fullName evidence="4">Bisphosphate 3'-nucleotidase 1</fullName>
    </alternativeName>
    <alternativeName>
        <fullName evidence="5">Inositol-polyphosphate 1-phosphatase</fullName>
    </alternativeName>
</protein>
<proteinExistence type="inferred from homology"/>
<dbReference type="Gene3D" id="3.30.540.10">
    <property type="entry name" value="Fructose-1,6-Bisphosphatase, subunit A, domain 1"/>
    <property type="match status" value="1"/>
</dbReference>
<accession>A0AAD3HC91</accession>
<feature type="binding site" evidence="6">
    <location>
        <position position="429"/>
    </location>
    <ligand>
        <name>Mg(2+)</name>
        <dbReference type="ChEBI" id="CHEBI:18420"/>
        <label>1</label>
        <note>catalytic</note>
    </ligand>
</feature>
<evidence type="ECO:0000256" key="1">
    <source>
        <dbReference type="ARBA" id="ARBA00009759"/>
    </source>
</evidence>
<feature type="region of interest" description="Disordered" evidence="7">
    <location>
        <begin position="238"/>
        <end position="257"/>
    </location>
</feature>
<keyword evidence="6" id="KW-0479">Metal-binding</keyword>
<dbReference type="SUPFAM" id="SSF56655">
    <property type="entry name" value="Carbohydrate phosphatase"/>
    <property type="match status" value="2"/>
</dbReference>